<dbReference type="OrthoDB" id="1922221at2759"/>
<keyword evidence="2 5" id="KW-0813">Transport</keyword>
<evidence type="ECO:0000259" key="6">
    <source>
        <dbReference type="Pfam" id="PF03081"/>
    </source>
</evidence>
<protein>
    <recommendedName>
        <fullName evidence="4 5">Exocyst complex component 7</fullName>
    </recommendedName>
    <alternativeName>
        <fullName evidence="5">Exocyst complex component Exo70</fullName>
    </alternativeName>
</protein>
<dbReference type="AlphaFoldDB" id="A0A8J9UZW3"/>
<accession>A0A8J9UZW3</accession>
<feature type="non-terminal residue" evidence="7">
    <location>
        <position position="683"/>
    </location>
</feature>
<dbReference type="GO" id="GO:0005546">
    <property type="term" value="F:phosphatidylinositol-4,5-bisphosphate binding"/>
    <property type="evidence" value="ECO:0007669"/>
    <property type="project" value="InterPro"/>
</dbReference>
<dbReference type="SUPFAM" id="SSF74788">
    <property type="entry name" value="Cullin repeat-like"/>
    <property type="match status" value="1"/>
</dbReference>
<evidence type="ECO:0000256" key="5">
    <source>
        <dbReference type="RuleBase" id="RU365026"/>
    </source>
</evidence>
<evidence type="ECO:0000313" key="7">
    <source>
        <dbReference type="EMBL" id="CAH0717485.1"/>
    </source>
</evidence>
<evidence type="ECO:0000256" key="3">
    <source>
        <dbReference type="ARBA" id="ARBA00022483"/>
    </source>
</evidence>
<dbReference type="GO" id="GO:0015031">
    <property type="term" value="P:protein transport"/>
    <property type="evidence" value="ECO:0007669"/>
    <property type="project" value="UniProtKB-KW"/>
</dbReference>
<dbReference type="PANTHER" id="PTHR12542:SF41">
    <property type="entry name" value="EXOCYST COMPLEX COMPONENT 7"/>
    <property type="match status" value="1"/>
</dbReference>
<gene>
    <name evidence="7" type="ORF">BINO364_LOCUS4086</name>
</gene>
<proteinExistence type="inferred from homology"/>
<dbReference type="Gene3D" id="1.20.1280.170">
    <property type="entry name" value="Exocyst complex component Exo70"/>
    <property type="match status" value="1"/>
</dbReference>
<dbReference type="EMBL" id="OV170232">
    <property type="protein sequence ID" value="CAH0717485.1"/>
    <property type="molecule type" value="Genomic_DNA"/>
</dbReference>
<dbReference type="PANTHER" id="PTHR12542">
    <property type="entry name" value="EXOCYST COMPLEX PROTEIN EXO70"/>
    <property type="match status" value="1"/>
</dbReference>
<dbReference type="InterPro" id="IPR004140">
    <property type="entry name" value="Exo70"/>
</dbReference>
<feature type="domain" description="Exocyst complex subunit Exo70 C-terminal" evidence="6">
    <location>
        <begin position="415"/>
        <end position="676"/>
    </location>
</feature>
<keyword evidence="8" id="KW-1185">Reference proteome</keyword>
<organism evidence="7 8">
    <name type="scientific">Brenthis ino</name>
    <name type="common">lesser marbled fritillary</name>
    <dbReference type="NCBI Taxonomy" id="405034"/>
    <lineage>
        <taxon>Eukaryota</taxon>
        <taxon>Metazoa</taxon>
        <taxon>Ecdysozoa</taxon>
        <taxon>Arthropoda</taxon>
        <taxon>Hexapoda</taxon>
        <taxon>Insecta</taxon>
        <taxon>Pterygota</taxon>
        <taxon>Neoptera</taxon>
        <taxon>Endopterygota</taxon>
        <taxon>Lepidoptera</taxon>
        <taxon>Glossata</taxon>
        <taxon>Ditrysia</taxon>
        <taxon>Papilionoidea</taxon>
        <taxon>Nymphalidae</taxon>
        <taxon>Heliconiinae</taxon>
        <taxon>Argynnini</taxon>
        <taxon>Brenthis</taxon>
    </lineage>
</organism>
<keyword evidence="3 5" id="KW-0268">Exocytosis</keyword>
<keyword evidence="5" id="KW-0653">Protein transport</keyword>
<dbReference type="Pfam" id="PF20669">
    <property type="entry name" value="Exo70_N"/>
    <property type="match status" value="1"/>
</dbReference>
<dbReference type="GO" id="GO:0006887">
    <property type="term" value="P:exocytosis"/>
    <property type="evidence" value="ECO:0007669"/>
    <property type="project" value="UniProtKB-KW"/>
</dbReference>
<evidence type="ECO:0000313" key="8">
    <source>
        <dbReference type="Proteomes" id="UP000838878"/>
    </source>
</evidence>
<evidence type="ECO:0000256" key="4">
    <source>
        <dbReference type="ARBA" id="ARBA00026169"/>
    </source>
</evidence>
<dbReference type="InterPro" id="IPR046364">
    <property type="entry name" value="Exo70_C"/>
</dbReference>
<dbReference type="InterPro" id="IPR016159">
    <property type="entry name" value="Cullin_repeat-like_dom_sf"/>
</dbReference>
<dbReference type="Proteomes" id="UP000838878">
    <property type="component" value="Chromosome 12"/>
</dbReference>
<evidence type="ECO:0000256" key="1">
    <source>
        <dbReference type="ARBA" id="ARBA00006756"/>
    </source>
</evidence>
<reference evidence="7" key="1">
    <citation type="submission" date="2021-12" db="EMBL/GenBank/DDBJ databases">
        <authorList>
            <person name="Martin H S."/>
        </authorList>
    </citation>
    <scope>NUCLEOTIDE SEQUENCE</scope>
</reference>
<dbReference type="GO" id="GO:0000145">
    <property type="term" value="C:exocyst"/>
    <property type="evidence" value="ECO:0007669"/>
    <property type="project" value="InterPro"/>
</dbReference>
<comment type="similarity">
    <text evidence="1 5">Belongs to the EXO70 family.</text>
</comment>
<sequence>MYAVEKKFEIEMKLKREMTNMQELKAAAKKSSTLANDVCNVLGACEQRLQQLETAVLPLYGDTARLQQIHHNMERTVTALDHVINYYMVSRELVDLIQAGPHTSSTETLNIYVEALDKLQEAQNYFNKNNPQSVELENINQLYNTGVLKLENAFEELLSRNTRPLSPTTLMDMIALEEDSSVDSVSVSNSNSTTNTALETMRAAATWLSDAGRPPAGPLLAIRGPAALNSLVAFKDYLRSRSMAASPLMRNKNMLNRTDSTQRRTSKIQKVLEKRAINIMMKASQTLEQSTGLAIGPRRSINEAYAESSHCAADERAAEAAASLAAALVRVARREQRHALGLVPLARLPALLAALLKDCHALLASEVERVCQRARRAAARCAAGAAAGWALAARLQRLAPDAARALHPAPPAPYHAIVAACNHHCVRSLEEWVEGVRGDGAAGAVDGTVHQLAAAALAYCHALADRVHVIGPALAGEAAYARAAAALPAVQDRNALMLALYMRKVLAQLNLTLRNKSEQYPDALKAIFLLNNTLYLLQGLQRGALLDVLSLAEPDCEKNYRDMIQDYKNAYLQSWNKILSHLVLDEALPAKLRDKDRQMLKDKLSAFNREWEEATRAQRSYSVPDAELREELKRANKQALLPRYTALHAAAAAAPFAKHPDKYLKYAPLQIAAQLDGYFDEAA</sequence>
<dbReference type="Pfam" id="PF03081">
    <property type="entry name" value="Exo70_C"/>
    <property type="match status" value="1"/>
</dbReference>
<evidence type="ECO:0000256" key="2">
    <source>
        <dbReference type="ARBA" id="ARBA00022448"/>
    </source>
</evidence>
<comment type="function">
    <text evidence="5">Component of the exocyst complex involved in the docking of exocytic vesicles with fusion sites on the plasma membrane.</text>
</comment>
<name>A0A8J9UZW3_9NEOP</name>